<evidence type="ECO:0000313" key="1">
    <source>
        <dbReference type="EMBL" id="CDN30541.1"/>
    </source>
</evidence>
<evidence type="ECO:0008006" key="3">
    <source>
        <dbReference type="Google" id="ProtNLM"/>
    </source>
</evidence>
<keyword evidence="2" id="KW-1185">Reference proteome</keyword>
<reference evidence="1 2" key="1">
    <citation type="journal article" date="2015" name="Genome Announc.">
        <title>Complete Genome Sequence of the Novel Leech Symbiont Mucinivorans hirudinis M3T.</title>
        <authorList>
            <person name="Nelson M.C."/>
            <person name="Bomar L."/>
            <person name="Graf J."/>
        </authorList>
    </citation>
    <scope>NUCLEOTIDE SEQUENCE [LARGE SCALE GENOMIC DNA]</scope>
    <source>
        <strain evidence="2">M3</strain>
    </source>
</reference>
<proteinExistence type="predicted"/>
<dbReference type="Pfam" id="PF17170">
    <property type="entry name" value="DUF5128"/>
    <property type="match status" value="1"/>
</dbReference>
<sequence>MSCGSEQKKLSVIGTRSGDLITVKPYEVKDTVDINISDFVEDIEIVRLETSKGALAQPAPVYLSDNYILTGIVEMKLFERKTGKFIGNVGYRGRGPGEYYVSIYYAQIDEKSSNIYMLGGLSVGQKQEILVYDLSGKWRGENIPLASNAPKGVFSVDTDNNRLRIAVLPFDGECDYVAWEQDLEGSMISGVKSNHLGAYSDYSNEVTKTANNSNFAFSVFDMGKVADTLYYYEGGNKLKPIFNIDNGAKKIYHFYFELPNMFLATVNTKPKWSTIFVDKETLRGAWCRLRNDFLGGYQLPIDYFSGGYYAQSIEPALLFERLEPLREKATGKARERIDYILDNVKEDDNNVVIIGKLKK</sequence>
<dbReference type="EMBL" id="HG934468">
    <property type="protein sequence ID" value="CDN30541.1"/>
    <property type="molecule type" value="Genomic_DNA"/>
</dbReference>
<name>A0A060R695_9BACT</name>
<gene>
    <name evidence="1" type="ORF">BN938_0436</name>
</gene>
<dbReference type="KEGG" id="rbc:BN938_0436"/>
<dbReference type="AlphaFoldDB" id="A0A060R695"/>
<dbReference type="eggNOG" id="ENOG5030TXN">
    <property type="taxonomic scope" value="Bacteria"/>
</dbReference>
<dbReference type="HOGENOM" id="CLU_036375_1_0_10"/>
<dbReference type="Proteomes" id="UP000027616">
    <property type="component" value="Chromosome I"/>
</dbReference>
<organism evidence="1 2">
    <name type="scientific">Mucinivorans hirudinis</name>
    <dbReference type="NCBI Taxonomy" id="1433126"/>
    <lineage>
        <taxon>Bacteria</taxon>
        <taxon>Pseudomonadati</taxon>
        <taxon>Bacteroidota</taxon>
        <taxon>Bacteroidia</taxon>
        <taxon>Bacteroidales</taxon>
        <taxon>Rikenellaceae</taxon>
        <taxon>Mucinivorans</taxon>
    </lineage>
</organism>
<accession>A0A060R695</accession>
<protein>
    <recommendedName>
        <fullName evidence="3">6-bladed beta-propeller</fullName>
    </recommendedName>
</protein>
<evidence type="ECO:0000313" key="2">
    <source>
        <dbReference type="Proteomes" id="UP000027616"/>
    </source>
</evidence>